<gene>
    <name evidence="12" type="ORF">M408DRAFT_153781</name>
</gene>
<feature type="binding site" evidence="5">
    <location>
        <begin position="456"/>
        <end position="457"/>
    </location>
    <ligand>
        <name>S-adenosyl-L-methionine</name>
        <dbReference type="ChEBI" id="CHEBI:59789"/>
    </ligand>
</feature>
<dbReference type="Pfam" id="PF05185">
    <property type="entry name" value="PRMT5"/>
    <property type="match status" value="1"/>
</dbReference>
<reference evidence="12 13" key="1">
    <citation type="submission" date="2014-04" db="EMBL/GenBank/DDBJ databases">
        <authorList>
            <consortium name="DOE Joint Genome Institute"/>
            <person name="Kuo A."/>
            <person name="Zuccaro A."/>
            <person name="Kohler A."/>
            <person name="Nagy L.G."/>
            <person name="Floudas D."/>
            <person name="Copeland A."/>
            <person name="Barry K.W."/>
            <person name="Cichocki N."/>
            <person name="Veneault-Fourrey C."/>
            <person name="LaButti K."/>
            <person name="Lindquist E.A."/>
            <person name="Lipzen A."/>
            <person name="Lundell T."/>
            <person name="Morin E."/>
            <person name="Murat C."/>
            <person name="Sun H."/>
            <person name="Tunlid A."/>
            <person name="Henrissat B."/>
            <person name="Grigoriev I.V."/>
            <person name="Hibbett D.S."/>
            <person name="Martin F."/>
            <person name="Nordberg H.P."/>
            <person name="Cantor M.N."/>
            <person name="Hua S.X."/>
        </authorList>
    </citation>
    <scope>NUCLEOTIDE SEQUENCE [LARGE SCALE GENOMIC DNA]</scope>
    <source>
        <strain evidence="12 13">MAFF 305830</strain>
    </source>
</reference>
<name>A0A0C3B992_SERVB</name>
<keyword evidence="3 5" id="KW-0949">S-adenosyl-L-methionine</keyword>
<dbReference type="InterPro" id="IPR035248">
    <property type="entry name" value="PRMT5_C"/>
</dbReference>
<organism evidence="12 13">
    <name type="scientific">Serendipita vermifera MAFF 305830</name>
    <dbReference type="NCBI Taxonomy" id="933852"/>
    <lineage>
        <taxon>Eukaryota</taxon>
        <taxon>Fungi</taxon>
        <taxon>Dikarya</taxon>
        <taxon>Basidiomycota</taxon>
        <taxon>Agaricomycotina</taxon>
        <taxon>Agaricomycetes</taxon>
        <taxon>Sebacinales</taxon>
        <taxon>Serendipitaceae</taxon>
        <taxon>Serendipita</taxon>
    </lineage>
</organism>
<dbReference type="SUPFAM" id="SSF53335">
    <property type="entry name" value="S-adenosyl-L-methionine-dependent methyltransferases"/>
    <property type="match status" value="1"/>
</dbReference>
<evidence type="ECO:0000256" key="8">
    <source>
        <dbReference type="SAM" id="MobiDB-lite"/>
    </source>
</evidence>
<dbReference type="GO" id="GO:0006355">
    <property type="term" value="P:regulation of DNA-templated transcription"/>
    <property type="evidence" value="ECO:0007669"/>
    <property type="project" value="TreeGrafter"/>
</dbReference>
<evidence type="ECO:0000313" key="12">
    <source>
        <dbReference type="EMBL" id="KIM33390.1"/>
    </source>
</evidence>
<dbReference type="Gene3D" id="3.20.20.150">
    <property type="entry name" value="Divalent-metal-dependent TIM barrel enzymes"/>
    <property type="match status" value="1"/>
</dbReference>
<dbReference type="STRING" id="933852.A0A0C3B992"/>
<dbReference type="PROSITE" id="PS51678">
    <property type="entry name" value="SAM_MT_PRMT"/>
    <property type="match status" value="1"/>
</dbReference>
<dbReference type="Pfam" id="PF17286">
    <property type="entry name" value="PRMT5_C"/>
    <property type="match status" value="1"/>
</dbReference>
<keyword evidence="2 7" id="KW-0808">Transferase</keyword>
<sequence>MAQISLSAVFAQEDLDEQSSLDIPTDESSTPLLRLSRKAIEDGYDSVCIPLTNEAWRTRWKEMCLTVDGKQSPEVERLAEDWRASEGPFLKTEMNITRLDEAVATIGMVSEWLELDSPDEGVRYDSEIALKQELAYASYLNMPAVVLPPPRNRLHVADYARAVNACLKSTTAYLHISVRIPIYDPRSASTDTLSQQTPPENVPLSAHARAPDGDLSSTWEMWDVIRSVCGYSPRLSLALDLSLPLPVSSGVLSRWSTEPCYQIFLPATSFISNAKGYPVLTKLTQNFLRNTFKYNPTILLARTRSNVHQIGNHLAYAQYVRHLERTSPEIIASQQPGTLENYAKGYWDYLQAPLQPLMDNLGSGTYETFERDPVKYERYEEAIFQALSDRGNLGRVVICLVGAGRGGIVTRCLQALDRSKCDGIVYAVEKNPNAFVTLQEHREKEWGSRVQLLYGDMRKIQVPEQADILVSELLGSFGDNEASPECLDGAMRFLKPDGISIPSSYTAYLAPISSPKLHNELLLNTSKAGPETPYVVMLQAVNMLSGDGGGLRGNCGSRIQECWTFSHPRRDAVLNEQGLPITNAHNTRSARLNFHIPNAGVLHGLAGYFEAVLYRDVGLSIHPEGMDHISPGMLSWFPLFFPFRDPLYLPSNSELQVSIWRVTGKSKVWYEWYAESYLPVLSAPPPFRPVTPTPGKVGAFLQVAGTPASDFLSPTTPGIYSPLASAIPSPISMVHESDPKNTEGGGFRMGAGGEGGLGGGNVIKIGQTALHNPDGRGSWTGL</sequence>
<evidence type="ECO:0000259" key="9">
    <source>
        <dbReference type="Pfam" id="PF05185"/>
    </source>
</evidence>
<dbReference type="InterPro" id="IPR035247">
    <property type="entry name" value="PRMT5_TIM"/>
</dbReference>
<feature type="active site" description="Proton donor/acceptor" evidence="4">
    <location>
        <position position="481"/>
    </location>
</feature>
<feature type="binding site" evidence="5">
    <location>
        <begin position="375"/>
        <end position="376"/>
    </location>
    <ligand>
        <name>S-adenosyl-L-methionine</name>
        <dbReference type="ChEBI" id="CHEBI:59789"/>
    </ligand>
</feature>
<dbReference type="EMBL" id="KN824278">
    <property type="protein sequence ID" value="KIM33390.1"/>
    <property type="molecule type" value="Genomic_DNA"/>
</dbReference>
<dbReference type="CDD" id="cd02440">
    <property type="entry name" value="AdoMet_MTases"/>
    <property type="match status" value="1"/>
</dbReference>
<dbReference type="GO" id="GO:0005829">
    <property type="term" value="C:cytosol"/>
    <property type="evidence" value="ECO:0007669"/>
    <property type="project" value="TreeGrafter"/>
</dbReference>
<evidence type="ECO:0000256" key="7">
    <source>
        <dbReference type="PROSITE-ProRule" id="PRU01015"/>
    </source>
</evidence>
<evidence type="ECO:0000256" key="4">
    <source>
        <dbReference type="PIRSR" id="PIRSR015894-1"/>
    </source>
</evidence>
<dbReference type="OrthoDB" id="1368803at2759"/>
<evidence type="ECO:0000259" key="10">
    <source>
        <dbReference type="Pfam" id="PF17285"/>
    </source>
</evidence>
<protein>
    <submittedName>
        <fullName evidence="12">Uncharacterized protein</fullName>
    </submittedName>
</protein>
<feature type="domain" description="PRMT5 arginine-N-methyltransferase" evidence="9">
    <location>
        <begin position="340"/>
        <end position="501"/>
    </location>
</feature>
<evidence type="ECO:0000256" key="5">
    <source>
        <dbReference type="PIRSR" id="PIRSR015894-2"/>
    </source>
</evidence>
<feature type="compositionally biased region" description="Polar residues" evidence="8">
    <location>
        <begin position="189"/>
        <end position="199"/>
    </location>
</feature>
<dbReference type="PANTHER" id="PTHR10738:SF0">
    <property type="entry name" value="PROTEIN ARGININE N-METHYLTRANSFERASE 5"/>
    <property type="match status" value="1"/>
</dbReference>
<dbReference type="Gene3D" id="2.70.160.11">
    <property type="entry name" value="Hnrnp arginine n-methyltransferase1"/>
    <property type="match status" value="1"/>
</dbReference>
<dbReference type="GO" id="GO:0005634">
    <property type="term" value="C:nucleus"/>
    <property type="evidence" value="ECO:0007669"/>
    <property type="project" value="TreeGrafter"/>
</dbReference>
<proteinExistence type="predicted"/>
<evidence type="ECO:0000256" key="2">
    <source>
        <dbReference type="ARBA" id="ARBA00022679"/>
    </source>
</evidence>
<evidence type="ECO:0000256" key="3">
    <source>
        <dbReference type="ARBA" id="ARBA00022691"/>
    </source>
</evidence>
<accession>A0A0C3B992</accession>
<feature type="binding site" evidence="5">
    <location>
        <position position="366"/>
    </location>
    <ligand>
        <name>S-adenosyl-L-methionine</name>
        <dbReference type="ChEBI" id="CHEBI:59789"/>
    </ligand>
</feature>
<dbReference type="InterPro" id="IPR035075">
    <property type="entry name" value="PRMT5"/>
</dbReference>
<reference evidence="13" key="2">
    <citation type="submission" date="2015-01" db="EMBL/GenBank/DDBJ databases">
        <title>Evolutionary Origins and Diversification of the Mycorrhizal Mutualists.</title>
        <authorList>
            <consortium name="DOE Joint Genome Institute"/>
            <consortium name="Mycorrhizal Genomics Consortium"/>
            <person name="Kohler A."/>
            <person name="Kuo A."/>
            <person name="Nagy L.G."/>
            <person name="Floudas D."/>
            <person name="Copeland A."/>
            <person name="Barry K.W."/>
            <person name="Cichocki N."/>
            <person name="Veneault-Fourrey C."/>
            <person name="LaButti K."/>
            <person name="Lindquist E.A."/>
            <person name="Lipzen A."/>
            <person name="Lundell T."/>
            <person name="Morin E."/>
            <person name="Murat C."/>
            <person name="Riley R."/>
            <person name="Ohm R."/>
            <person name="Sun H."/>
            <person name="Tunlid A."/>
            <person name="Henrissat B."/>
            <person name="Grigoriev I.V."/>
            <person name="Hibbett D.S."/>
            <person name="Martin F."/>
        </authorList>
    </citation>
    <scope>NUCLEOTIDE SEQUENCE [LARGE SCALE GENOMIC DNA]</scope>
    <source>
        <strain evidence="13">MAFF 305830</strain>
    </source>
</reference>
<feature type="binding site" evidence="5">
    <location>
        <position position="429"/>
    </location>
    <ligand>
        <name>S-adenosyl-L-methionine</name>
        <dbReference type="ChEBI" id="CHEBI:59789"/>
    </ligand>
</feature>
<dbReference type="Gene3D" id="3.40.50.150">
    <property type="entry name" value="Vaccinia Virus protein VP39"/>
    <property type="match status" value="1"/>
</dbReference>
<dbReference type="Proteomes" id="UP000054097">
    <property type="component" value="Unassembled WGS sequence"/>
</dbReference>
<feature type="region of interest" description="Disordered" evidence="8">
    <location>
        <begin position="189"/>
        <end position="210"/>
    </location>
</feature>
<dbReference type="InterPro" id="IPR025799">
    <property type="entry name" value="Arg_MeTrfase"/>
</dbReference>
<dbReference type="InterPro" id="IPR029063">
    <property type="entry name" value="SAM-dependent_MTases_sf"/>
</dbReference>
<dbReference type="GO" id="GO:0032259">
    <property type="term" value="P:methylation"/>
    <property type="evidence" value="ECO:0007669"/>
    <property type="project" value="UniProtKB-KW"/>
</dbReference>
<evidence type="ECO:0000313" key="13">
    <source>
        <dbReference type="Proteomes" id="UP000054097"/>
    </source>
</evidence>
<evidence type="ECO:0000259" key="11">
    <source>
        <dbReference type="Pfam" id="PF17286"/>
    </source>
</evidence>
<evidence type="ECO:0000256" key="6">
    <source>
        <dbReference type="PIRSR" id="PIRSR015894-3"/>
    </source>
</evidence>
<keyword evidence="1 7" id="KW-0489">Methyltransferase</keyword>
<feature type="domain" description="PRMT5 TIM barrel" evidence="10">
    <location>
        <begin position="43"/>
        <end position="325"/>
    </location>
</feature>
<feature type="site" description="Critical for specifying symmetric addition of methyl groups" evidence="6">
    <location>
        <position position="369"/>
    </location>
</feature>
<keyword evidence="13" id="KW-1185">Reference proteome</keyword>
<dbReference type="HOGENOM" id="CLU_010247_0_0_1"/>
<dbReference type="GO" id="GO:0016274">
    <property type="term" value="F:protein-arginine N-methyltransferase activity"/>
    <property type="evidence" value="ECO:0007669"/>
    <property type="project" value="InterPro"/>
</dbReference>
<dbReference type="AlphaFoldDB" id="A0A0C3B992"/>
<feature type="domain" description="PRMT5 oligomerisation" evidence="11">
    <location>
        <begin position="504"/>
        <end position="778"/>
    </location>
</feature>
<evidence type="ECO:0000256" key="1">
    <source>
        <dbReference type="ARBA" id="ARBA00022603"/>
    </source>
</evidence>
<feature type="active site" description="Proton donor/acceptor" evidence="4">
    <location>
        <position position="472"/>
    </location>
</feature>
<dbReference type="PANTHER" id="PTHR10738">
    <property type="entry name" value="PROTEIN ARGININE N-METHYLTRANSFERASE 5"/>
    <property type="match status" value="1"/>
</dbReference>
<dbReference type="Pfam" id="PF17285">
    <property type="entry name" value="PRMT5_TIM"/>
    <property type="match status" value="1"/>
</dbReference>